<sequence>MTERDSALVRHFPRVLARSAGGTVNLAVAGASALGAAALHSWPVLALGGAAYVALVAWDMATPTFWRQVLSGKPEEEAAARLPDVDALKDARVRDAVRAIAAARAQLERTLKESPEAVRSHMGLALSSLHELEGRAARLAVRGEELARFLGSADPGAVREQIRLAAEQAAGTRDAEARAQYESARAAREEQLAALVDIDAARERVLANLSRIAATYQGLPAKVMRLHALDAQATESMYGDLNEELGRMNGEIGAFEETLKSFHEVRVGT</sequence>
<protein>
    <submittedName>
        <fullName evidence="1">Uncharacterized protein</fullName>
    </submittedName>
</protein>
<accession>A0ABX7NZ95</accession>
<keyword evidence="2" id="KW-1185">Reference proteome</keyword>
<proteinExistence type="predicted"/>
<evidence type="ECO:0000313" key="2">
    <source>
        <dbReference type="Proteomes" id="UP000662747"/>
    </source>
</evidence>
<name>A0ABX7NZ95_9BACT</name>
<organism evidence="1 2">
    <name type="scientific">Pyxidicoccus parkwayensis</name>
    <dbReference type="NCBI Taxonomy" id="2813578"/>
    <lineage>
        <taxon>Bacteria</taxon>
        <taxon>Pseudomonadati</taxon>
        <taxon>Myxococcota</taxon>
        <taxon>Myxococcia</taxon>
        <taxon>Myxococcales</taxon>
        <taxon>Cystobacterineae</taxon>
        <taxon>Myxococcaceae</taxon>
        <taxon>Pyxidicoccus</taxon>
    </lineage>
</organism>
<dbReference type="Proteomes" id="UP000662747">
    <property type="component" value="Chromosome"/>
</dbReference>
<gene>
    <name evidence="1" type="ORF">JY651_01960</name>
</gene>
<dbReference type="RefSeq" id="WP_206725344.1">
    <property type="nucleotide sequence ID" value="NZ_CP071090.1"/>
</dbReference>
<evidence type="ECO:0000313" key="1">
    <source>
        <dbReference type="EMBL" id="QSQ23773.1"/>
    </source>
</evidence>
<dbReference type="EMBL" id="CP071090">
    <property type="protein sequence ID" value="QSQ23773.1"/>
    <property type="molecule type" value="Genomic_DNA"/>
</dbReference>
<reference evidence="1 2" key="1">
    <citation type="submission" date="2021-02" db="EMBL/GenBank/DDBJ databases">
        <title>De Novo genome assembly of isolated myxobacteria.</title>
        <authorList>
            <person name="Stevens D.C."/>
        </authorList>
    </citation>
    <scope>NUCLEOTIDE SEQUENCE [LARGE SCALE GENOMIC DNA]</scope>
    <source>
        <strain evidence="2">SCPEA02</strain>
    </source>
</reference>